<name>A0A6J7WQS9_9CAUD</name>
<gene>
    <name evidence="1" type="ORF">UFOVP238_11</name>
</gene>
<protein>
    <recommendedName>
        <fullName evidence="2">Terminase small subunit</fullName>
    </recommendedName>
</protein>
<organism evidence="1">
    <name type="scientific">uncultured Caudovirales phage</name>
    <dbReference type="NCBI Taxonomy" id="2100421"/>
    <lineage>
        <taxon>Viruses</taxon>
        <taxon>Duplodnaviria</taxon>
        <taxon>Heunggongvirae</taxon>
        <taxon>Uroviricota</taxon>
        <taxon>Caudoviricetes</taxon>
        <taxon>Peduoviridae</taxon>
        <taxon>Maltschvirus</taxon>
        <taxon>Maltschvirus maltsch</taxon>
    </lineage>
</organism>
<dbReference type="EMBL" id="LR798283">
    <property type="protein sequence ID" value="CAB5220266.1"/>
    <property type="molecule type" value="Genomic_DNA"/>
</dbReference>
<sequence>MPEELVENSDDNVVVRMPNRTNVNQQERMRQAWELRKAGVGYDDIAQKLGYKDKSGAYKAVKSVMDRVVQETGKELQLLHAERLNSMLMIAYRNAQQGDLRAVDTVLRIMERQAALTGIDAPKETATTHHVLFVGGDEGDYIAALQEAANNQLALETGVQPDIVDAELVEDE</sequence>
<reference evidence="1" key="1">
    <citation type="submission" date="2020-05" db="EMBL/GenBank/DDBJ databases">
        <authorList>
            <person name="Chiriac C."/>
            <person name="Salcher M."/>
            <person name="Ghai R."/>
            <person name="Kavagutti S V."/>
        </authorList>
    </citation>
    <scope>NUCLEOTIDE SEQUENCE</scope>
</reference>
<evidence type="ECO:0008006" key="2">
    <source>
        <dbReference type="Google" id="ProtNLM"/>
    </source>
</evidence>
<accession>A0A6J7WQS9</accession>
<proteinExistence type="predicted"/>
<evidence type="ECO:0000313" key="1">
    <source>
        <dbReference type="EMBL" id="CAB5220266.1"/>
    </source>
</evidence>